<dbReference type="EMBL" id="CM044701">
    <property type="protein sequence ID" value="KAI5683911.1"/>
    <property type="molecule type" value="Genomic_DNA"/>
</dbReference>
<reference evidence="2" key="1">
    <citation type="journal article" date="2023" name="Nat. Plants">
        <title>Single-cell RNA sequencing provides a high-resolution roadmap for understanding the multicellular compartmentation of specialized metabolism.</title>
        <authorList>
            <person name="Sun S."/>
            <person name="Shen X."/>
            <person name="Li Y."/>
            <person name="Li Y."/>
            <person name="Wang S."/>
            <person name="Li R."/>
            <person name="Zhang H."/>
            <person name="Shen G."/>
            <person name="Guo B."/>
            <person name="Wei J."/>
            <person name="Xu J."/>
            <person name="St-Pierre B."/>
            <person name="Chen S."/>
            <person name="Sun C."/>
        </authorList>
    </citation>
    <scope>NUCLEOTIDE SEQUENCE [LARGE SCALE GENOMIC DNA]</scope>
</reference>
<organism evidence="1 2">
    <name type="scientific">Catharanthus roseus</name>
    <name type="common">Madagascar periwinkle</name>
    <name type="synonym">Vinca rosea</name>
    <dbReference type="NCBI Taxonomy" id="4058"/>
    <lineage>
        <taxon>Eukaryota</taxon>
        <taxon>Viridiplantae</taxon>
        <taxon>Streptophyta</taxon>
        <taxon>Embryophyta</taxon>
        <taxon>Tracheophyta</taxon>
        <taxon>Spermatophyta</taxon>
        <taxon>Magnoliopsida</taxon>
        <taxon>eudicotyledons</taxon>
        <taxon>Gunneridae</taxon>
        <taxon>Pentapetalae</taxon>
        <taxon>asterids</taxon>
        <taxon>lamiids</taxon>
        <taxon>Gentianales</taxon>
        <taxon>Apocynaceae</taxon>
        <taxon>Rauvolfioideae</taxon>
        <taxon>Vinceae</taxon>
        <taxon>Catharanthinae</taxon>
        <taxon>Catharanthus</taxon>
    </lineage>
</organism>
<dbReference type="Proteomes" id="UP001060085">
    <property type="component" value="Linkage Group LG01"/>
</dbReference>
<name>A0ACC0CG85_CATRO</name>
<sequence length="186" mass="21673">MEISNVSYNSHNEDALLFTCSSKQSKHVDEYWTFQENKLFEEVLALYDSNSSDFFENITTKIPNKTIKQIKDHFEVLVEDIKLIEEKSLISTTNYTKRTNNNHNNNEGITTLHEQYFISSPPIHQQTKKGARWTKEEHEEFLIGLKIFGKGDWRNISRNCVLTKTPTQVASHAQKYFIRLAKSSNP</sequence>
<evidence type="ECO:0000313" key="2">
    <source>
        <dbReference type="Proteomes" id="UP001060085"/>
    </source>
</evidence>
<proteinExistence type="predicted"/>
<protein>
    <submittedName>
        <fullName evidence="1">Uncharacterized protein</fullName>
    </submittedName>
</protein>
<gene>
    <name evidence="1" type="ORF">M9H77_05139</name>
</gene>
<comment type="caution">
    <text evidence="1">The sequence shown here is derived from an EMBL/GenBank/DDBJ whole genome shotgun (WGS) entry which is preliminary data.</text>
</comment>
<accession>A0ACC0CG85</accession>
<keyword evidence="2" id="KW-1185">Reference proteome</keyword>
<evidence type="ECO:0000313" key="1">
    <source>
        <dbReference type="EMBL" id="KAI5683911.1"/>
    </source>
</evidence>